<feature type="domain" description="Reverse transcriptase Ty1/copia-type" evidence="2">
    <location>
        <begin position="16"/>
        <end position="81"/>
    </location>
</feature>
<evidence type="ECO:0000313" key="4">
    <source>
        <dbReference type="Proteomes" id="UP001152484"/>
    </source>
</evidence>
<accession>A0A9P0Z7L7</accession>
<dbReference type="Pfam" id="PF07727">
    <property type="entry name" value="RVT_2"/>
    <property type="match status" value="1"/>
</dbReference>
<feature type="chain" id="PRO_5040293128" description="Reverse transcriptase Ty1/copia-type domain-containing protein" evidence="1">
    <location>
        <begin position="23"/>
        <end position="277"/>
    </location>
</feature>
<keyword evidence="4" id="KW-1185">Reference proteome</keyword>
<organism evidence="3 4">
    <name type="scientific">Cuscuta europaea</name>
    <name type="common">European dodder</name>
    <dbReference type="NCBI Taxonomy" id="41803"/>
    <lineage>
        <taxon>Eukaryota</taxon>
        <taxon>Viridiplantae</taxon>
        <taxon>Streptophyta</taxon>
        <taxon>Embryophyta</taxon>
        <taxon>Tracheophyta</taxon>
        <taxon>Spermatophyta</taxon>
        <taxon>Magnoliopsida</taxon>
        <taxon>eudicotyledons</taxon>
        <taxon>Gunneridae</taxon>
        <taxon>Pentapetalae</taxon>
        <taxon>asterids</taxon>
        <taxon>lamiids</taxon>
        <taxon>Solanales</taxon>
        <taxon>Convolvulaceae</taxon>
        <taxon>Cuscuteae</taxon>
        <taxon>Cuscuta</taxon>
        <taxon>Cuscuta subgen. Cuscuta</taxon>
    </lineage>
</organism>
<dbReference type="InterPro" id="IPR013103">
    <property type="entry name" value="RVT_2"/>
</dbReference>
<comment type="caution">
    <text evidence="3">The sequence shown here is derived from an EMBL/GenBank/DDBJ whole genome shotgun (WGS) entry which is preliminary data.</text>
</comment>
<dbReference type="PANTHER" id="PTHR11439:SF462">
    <property type="match status" value="1"/>
</dbReference>
<dbReference type="InterPro" id="IPR043502">
    <property type="entry name" value="DNA/RNA_pol_sf"/>
</dbReference>
<feature type="signal peptide" evidence="1">
    <location>
        <begin position="1"/>
        <end position="22"/>
    </location>
</feature>
<gene>
    <name evidence="3" type="ORF">CEURO_LOCUS10995</name>
</gene>
<evidence type="ECO:0000256" key="1">
    <source>
        <dbReference type="SAM" id="SignalP"/>
    </source>
</evidence>
<dbReference type="OrthoDB" id="1738684at2759"/>
<name>A0A9P0Z7L7_CUSEU</name>
<evidence type="ECO:0000313" key="3">
    <source>
        <dbReference type="EMBL" id="CAH9089793.1"/>
    </source>
</evidence>
<dbReference type="SUPFAM" id="SSF56672">
    <property type="entry name" value="DNA/RNA polymerases"/>
    <property type="match status" value="1"/>
</dbReference>
<dbReference type="AlphaFoldDB" id="A0A9P0Z7L7"/>
<dbReference type="PANTHER" id="PTHR11439">
    <property type="entry name" value="GAG-POL-RELATED RETROTRANSPOSON"/>
    <property type="match status" value="1"/>
</dbReference>
<dbReference type="Proteomes" id="UP001152484">
    <property type="component" value="Unassembled WGS sequence"/>
</dbReference>
<reference evidence="3" key="1">
    <citation type="submission" date="2022-07" db="EMBL/GenBank/DDBJ databases">
        <authorList>
            <person name="Macas J."/>
            <person name="Novak P."/>
            <person name="Neumann P."/>
        </authorList>
    </citation>
    <scope>NUCLEOTIDE SEQUENCE</scope>
</reference>
<keyword evidence="1" id="KW-0732">Signal</keyword>
<dbReference type="EMBL" id="CAMAPE010000021">
    <property type="protein sequence ID" value="CAH9089793.1"/>
    <property type="molecule type" value="Genomic_DNA"/>
</dbReference>
<proteinExistence type="predicted"/>
<sequence length="277" mass="31498">MKCVLWKPMILGLLRTYLLVEGIDFVETFAPTTKMVTMRTFLTVAASKNWDLHQMDVHNAFLHDDLHEEVYMKFPPGFHIGAPGKDLGKLKYFLGLEVARISSGIFLCQRKYALDVLTETGLLGAKPASIPMEENHSLALASDSPLDDPLKSRRLVGRLIYLTITRPELCYSVHILSQFMQNPTNSQWDAALRIVRYLKSSPGQGILLRAVSDLSLTAYCDADWASYPLSRRSLISYVFFLVVHLSPGRLRNKLQFHTPPLRLDIVLWHLLHVKFFG</sequence>
<protein>
    <recommendedName>
        <fullName evidence="2">Reverse transcriptase Ty1/copia-type domain-containing protein</fullName>
    </recommendedName>
</protein>
<evidence type="ECO:0000259" key="2">
    <source>
        <dbReference type="Pfam" id="PF07727"/>
    </source>
</evidence>